<evidence type="ECO:0000313" key="4">
    <source>
        <dbReference type="Proteomes" id="UP000886520"/>
    </source>
</evidence>
<dbReference type="InterPro" id="IPR036312">
    <property type="entry name" value="Bifun_inhib/LTP/seed_sf"/>
</dbReference>
<reference evidence="3" key="1">
    <citation type="submission" date="2021-01" db="EMBL/GenBank/DDBJ databases">
        <title>Adiantum capillus-veneris genome.</title>
        <authorList>
            <person name="Fang Y."/>
            <person name="Liao Q."/>
        </authorList>
    </citation>
    <scope>NUCLEOTIDE SEQUENCE</scope>
    <source>
        <strain evidence="3">H3</strain>
        <tissue evidence="3">Leaf</tissue>
    </source>
</reference>
<comment type="caution">
    <text evidence="3">The sequence shown here is derived from an EMBL/GenBank/DDBJ whole genome shotgun (WGS) entry which is preliminary data.</text>
</comment>
<dbReference type="InterPro" id="IPR000528">
    <property type="entry name" value="Plant_nsLTP"/>
</dbReference>
<proteinExistence type="inferred from homology"/>
<comment type="function">
    <text evidence="1">Plant non-specific lipid-transfer proteins transfer phospholipids as well as galactolipids across membranes. May play a role in wax or cutin deposition in the cell walls of expanding epidermal cells and certain secretory tissues.</text>
</comment>
<evidence type="ECO:0000313" key="3">
    <source>
        <dbReference type="EMBL" id="KAI5076492.1"/>
    </source>
</evidence>
<dbReference type="Gene3D" id="1.10.110.10">
    <property type="entry name" value="Plant lipid-transfer and hydrophobic proteins"/>
    <property type="match status" value="1"/>
</dbReference>
<dbReference type="EMBL" id="JABFUD020000008">
    <property type="protein sequence ID" value="KAI5076492.1"/>
    <property type="molecule type" value="Genomic_DNA"/>
</dbReference>
<dbReference type="SMART" id="SM00499">
    <property type="entry name" value="AAI"/>
    <property type="match status" value="1"/>
</dbReference>
<organism evidence="3 4">
    <name type="scientific">Adiantum capillus-veneris</name>
    <name type="common">Maidenhair fern</name>
    <dbReference type="NCBI Taxonomy" id="13818"/>
    <lineage>
        <taxon>Eukaryota</taxon>
        <taxon>Viridiplantae</taxon>
        <taxon>Streptophyta</taxon>
        <taxon>Embryophyta</taxon>
        <taxon>Tracheophyta</taxon>
        <taxon>Polypodiopsida</taxon>
        <taxon>Polypodiidae</taxon>
        <taxon>Polypodiales</taxon>
        <taxon>Pteridineae</taxon>
        <taxon>Pteridaceae</taxon>
        <taxon>Vittarioideae</taxon>
        <taxon>Adiantum</taxon>
    </lineage>
</organism>
<evidence type="ECO:0000259" key="2">
    <source>
        <dbReference type="SMART" id="SM00499"/>
    </source>
</evidence>
<dbReference type="OrthoDB" id="1890443at2759"/>
<keyword evidence="1" id="KW-0446">Lipid-binding</keyword>
<keyword evidence="4" id="KW-1185">Reference proteome</keyword>
<protein>
    <recommendedName>
        <fullName evidence="1">Non-specific lipid-transfer protein</fullName>
    </recommendedName>
</protein>
<comment type="similarity">
    <text evidence="1">Belongs to the plant LTP family.</text>
</comment>
<keyword evidence="1" id="KW-0813">Transport</keyword>
<dbReference type="AlphaFoldDB" id="A0A9D4ZJU5"/>
<dbReference type="SUPFAM" id="SSF47699">
    <property type="entry name" value="Bifunctional inhibitor/lipid-transfer protein/seed storage 2S albumin"/>
    <property type="match status" value="1"/>
</dbReference>
<dbReference type="PRINTS" id="PR00382">
    <property type="entry name" value="LIPIDTRNSFER"/>
</dbReference>
<dbReference type="CDD" id="cd01960">
    <property type="entry name" value="nsLTP1"/>
    <property type="match status" value="1"/>
</dbReference>
<gene>
    <name evidence="3" type="ORF">GOP47_0008557</name>
</gene>
<dbReference type="PANTHER" id="PTHR33076">
    <property type="entry name" value="NON-SPECIFIC LIPID-TRANSFER PROTEIN 2-RELATED"/>
    <property type="match status" value="1"/>
</dbReference>
<dbReference type="Pfam" id="PF00234">
    <property type="entry name" value="Tryp_alpha_amyl"/>
    <property type="match status" value="1"/>
</dbReference>
<dbReference type="Proteomes" id="UP000886520">
    <property type="component" value="Chromosome 8"/>
</dbReference>
<feature type="domain" description="Bifunctional inhibitor/plant lipid transfer protein/seed storage helical" evidence="2">
    <location>
        <begin position="49"/>
        <end position="134"/>
    </location>
</feature>
<name>A0A9D4ZJU5_ADICA</name>
<dbReference type="GO" id="GO:0008289">
    <property type="term" value="F:lipid binding"/>
    <property type="evidence" value="ECO:0007669"/>
    <property type="project" value="UniProtKB-KW"/>
</dbReference>
<dbReference type="GO" id="GO:0006869">
    <property type="term" value="P:lipid transport"/>
    <property type="evidence" value="ECO:0007669"/>
    <property type="project" value="InterPro"/>
</dbReference>
<accession>A0A9D4ZJU5</accession>
<sequence>MRAGEAWKMGLGKRLEGRSAKKSAAELSEILTNVGTRKCTSKGAEALTCSQVQGYFVKCVPYLFTLSPKPTPACCASLANLNKQAVGPARKSVCECIKQNAAKLGKNLNQGRAKSLSKACNIPLKTSVSLNTDCSKA</sequence>
<evidence type="ECO:0000256" key="1">
    <source>
        <dbReference type="RuleBase" id="RU000628"/>
    </source>
</evidence>
<dbReference type="InterPro" id="IPR016140">
    <property type="entry name" value="Bifunc_inhib/LTP/seed_store"/>
</dbReference>